<evidence type="ECO:0000256" key="2">
    <source>
        <dbReference type="ARBA" id="ARBA00022552"/>
    </source>
</evidence>
<organism evidence="9 10">
    <name type="scientific">Paralimibaculum aggregatum</name>
    <dbReference type="NCBI Taxonomy" id="3036245"/>
    <lineage>
        <taxon>Bacteria</taxon>
        <taxon>Pseudomonadati</taxon>
        <taxon>Pseudomonadota</taxon>
        <taxon>Alphaproteobacteria</taxon>
        <taxon>Rhodobacterales</taxon>
        <taxon>Paracoccaceae</taxon>
        <taxon>Paralimibaculum</taxon>
    </lineage>
</organism>
<keyword evidence="3 6" id="KW-0489">Methyltransferase</keyword>
<comment type="function">
    <text evidence="6">Catalyzes the 2'-O-methylation of the ribose of cytidine 1402 (C1402) in 16S rRNA.</text>
</comment>
<dbReference type="PANTHER" id="PTHR46111:SF1">
    <property type="entry name" value="RIBOSOMAL RNA SMALL SUBUNIT METHYLTRANSFERASE I"/>
    <property type="match status" value="1"/>
</dbReference>
<keyword evidence="4 6" id="KW-0808">Transferase</keyword>
<dbReference type="Proteomes" id="UP001239909">
    <property type="component" value="Unassembled WGS sequence"/>
</dbReference>
<evidence type="ECO:0000256" key="6">
    <source>
        <dbReference type="HAMAP-Rule" id="MF_01877"/>
    </source>
</evidence>
<evidence type="ECO:0000256" key="4">
    <source>
        <dbReference type="ARBA" id="ARBA00022679"/>
    </source>
</evidence>
<keyword evidence="2 6" id="KW-0698">rRNA processing</keyword>
<dbReference type="NCBIfam" id="TIGR00096">
    <property type="entry name" value="16S rRNA (cytidine(1402)-2'-O)-methyltransferase"/>
    <property type="match status" value="1"/>
</dbReference>
<dbReference type="Pfam" id="PF23016">
    <property type="entry name" value="RsmI_C"/>
    <property type="match status" value="1"/>
</dbReference>
<proteinExistence type="inferred from homology"/>
<keyword evidence="5 6" id="KW-0949">S-adenosyl-L-methionine</keyword>
<dbReference type="Gene3D" id="3.30.950.10">
    <property type="entry name" value="Methyltransferase, Cobalt-precorrin-4 Transmethylase, Domain 2"/>
    <property type="match status" value="1"/>
</dbReference>
<feature type="domain" description="Tetrapyrrole methylase" evidence="7">
    <location>
        <begin position="17"/>
        <end position="218"/>
    </location>
</feature>
<comment type="catalytic activity">
    <reaction evidence="6">
        <text>cytidine(1402) in 16S rRNA + S-adenosyl-L-methionine = 2'-O-methylcytidine(1402) in 16S rRNA + S-adenosyl-L-homocysteine + H(+)</text>
        <dbReference type="Rhea" id="RHEA:42924"/>
        <dbReference type="Rhea" id="RHEA-COMP:10285"/>
        <dbReference type="Rhea" id="RHEA-COMP:10286"/>
        <dbReference type="ChEBI" id="CHEBI:15378"/>
        <dbReference type="ChEBI" id="CHEBI:57856"/>
        <dbReference type="ChEBI" id="CHEBI:59789"/>
        <dbReference type="ChEBI" id="CHEBI:74495"/>
        <dbReference type="ChEBI" id="CHEBI:82748"/>
        <dbReference type="EC" id="2.1.1.198"/>
    </reaction>
</comment>
<gene>
    <name evidence="6 9" type="primary">rsmI</name>
    <name evidence="9" type="ORF">LNKW23_34070</name>
</gene>
<dbReference type="PIRSF" id="PIRSF005917">
    <property type="entry name" value="MTase_YraL"/>
    <property type="match status" value="1"/>
</dbReference>
<name>A0ABQ6LQZ7_9RHOB</name>
<dbReference type="SUPFAM" id="SSF53790">
    <property type="entry name" value="Tetrapyrrole methylase"/>
    <property type="match status" value="1"/>
</dbReference>
<evidence type="ECO:0000256" key="5">
    <source>
        <dbReference type="ARBA" id="ARBA00022691"/>
    </source>
</evidence>
<comment type="similarity">
    <text evidence="6">Belongs to the methyltransferase superfamily. RsmI family.</text>
</comment>
<evidence type="ECO:0000256" key="1">
    <source>
        <dbReference type="ARBA" id="ARBA00022490"/>
    </source>
</evidence>
<dbReference type="Gene3D" id="3.40.1010.10">
    <property type="entry name" value="Cobalt-precorrin-4 Transmethylase, Domain 1"/>
    <property type="match status" value="1"/>
</dbReference>
<dbReference type="InterPro" id="IPR053910">
    <property type="entry name" value="RsmI_HTH"/>
</dbReference>
<dbReference type="InterPro" id="IPR000878">
    <property type="entry name" value="4pyrrol_Mease"/>
</dbReference>
<evidence type="ECO:0000313" key="10">
    <source>
        <dbReference type="Proteomes" id="UP001239909"/>
    </source>
</evidence>
<comment type="caution">
    <text evidence="9">The sequence shown here is derived from an EMBL/GenBank/DDBJ whole genome shotgun (WGS) entry which is preliminary data.</text>
</comment>
<evidence type="ECO:0000259" key="7">
    <source>
        <dbReference type="Pfam" id="PF00590"/>
    </source>
</evidence>
<dbReference type="PANTHER" id="PTHR46111">
    <property type="entry name" value="RIBOSOMAL RNA SMALL SUBUNIT METHYLTRANSFERASE I"/>
    <property type="match status" value="1"/>
</dbReference>
<keyword evidence="1 6" id="KW-0963">Cytoplasm</keyword>
<accession>A0ABQ6LQZ7</accession>
<sequence>MAPAGAPVAAGSLAPGLYLVATPIGNAADISLRALDILARAEVLAAEDTRRTRKLMQIHGIALGERPIVSYHDQNGPARRPQIMGWLAEGRSVAYCSDAGTPLVADPGYRLAEAALAAGHGLTAVPGASAVLAALSVSGLPSDRFLFAGFLPPKAGARRAALAELAAVPATLVFYESPRRLGAALAEMAEVLGARPAAVARELTKLHEEVVRGALPDLAARYAAADPRGEIVVVIGPPDRAAQAAEAALSLDGALAEAMAHASLKDAVKQTAERLGLPRKQVYARALELGRED</sequence>
<evidence type="ECO:0000259" key="8">
    <source>
        <dbReference type="Pfam" id="PF23016"/>
    </source>
</evidence>
<dbReference type="EC" id="2.1.1.198" evidence="6"/>
<dbReference type="InterPro" id="IPR008189">
    <property type="entry name" value="rRNA_ssu_MeTfrase_I"/>
</dbReference>
<dbReference type="EMBL" id="BSYI01000031">
    <property type="protein sequence ID" value="GMG84193.1"/>
    <property type="molecule type" value="Genomic_DNA"/>
</dbReference>
<evidence type="ECO:0000256" key="3">
    <source>
        <dbReference type="ARBA" id="ARBA00022603"/>
    </source>
</evidence>
<dbReference type="HAMAP" id="MF_01877">
    <property type="entry name" value="16SrRNA_methyltr_I"/>
    <property type="match status" value="1"/>
</dbReference>
<protein>
    <recommendedName>
        <fullName evidence="6">Ribosomal RNA small subunit methyltransferase I</fullName>
        <ecNumber evidence="6">2.1.1.198</ecNumber>
    </recommendedName>
    <alternativeName>
        <fullName evidence="6">16S rRNA 2'-O-ribose C1402 methyltransferase</fullName>
    </alternativeName>
    <alternativeName>
        <fullName evidence="6">rRNA (cytidine-2'-O-)-methyltransferase RsmI</fullName>
    </alternativeName>
</protein>
<keyword evidence="10" id="KW-1185">Reference proteome</keyword>
<dbReference type="InterPro" id="IPR014777">
    <property type="entry name" value="4pyrrole_Mease_sub1"/>
</dbReference>
<dbReference type="InterPro" id="IPR035996">
    <property type="entry name" value="4pyrrol_Methylase_sf"/>
</dbReference>
<dbReference type="Pfam" id="PF00590">
    <property type="entry name" value="TP_methylase"/>
    <property type="match status" value="1"/>
</dbReference>
<dbReference type="CDD" id="cd11648">
    <property type="entry name" value="RsmI"/>
    <property type="match status" value="1"/>
</dbReference>
<feature type="domain" description="RsmI HTH" evidence="8">
    <location>
        <begin position="248"/>
        <end position="289"/>
    </location>
</feature>
<evidence type="ECO:0000313" key="9">
    <source>
        <dbReference type="EMBL" id="GMG84193.1"/>
    </source>
</evidence>
<dbReference type="InterPro" id="IPR014776">
    <property type="entry name" value="4pyrrole_Mease_sub2"/>
</dbReference>
<comment type="subcellular location">
    <subcellularLocation>
        <location evidence="6">Cytoplasm</location>
    </subcellularLocation>
</comment>
<reference evidence="9 10" key="1">
    <citation type="submission" date="2023-04" db="EMBL/GenBank/DDBJ databases">
        <title>Marinoamorphus aggregata gen. nov., sp. Nov., isolate from tissue of brittle star Ophioplocus japonicus.</title>
        <authorList>
            <person name="Kawano K."/>
            <person name="Sawayama S."/>
            <person name="Nakagawa S."/>
        </authorList>
    </citation>
    <scope>NUCLEOTIDE SEQUENCE [LARGE SCALE GENOMIC DNA]</scope>
    <source>
        <strain evidence="9 10">NKW23</strain>
    </source>
</reference>